<dbReference type="EMBL" id="CAJZBQ010000055">
    <property type="protein sequence ID" value="CAG9332646.1"/>
    <property type="molecule type" value="Genomic_DNA"/>
</dbReference>
<proteinExistence type="predicted"/>
<name>A0AAU9K345_9CILI</name>
<sequence length="304" mass="36671">MDNPGILPFYKKDYADYCRVVRELEETKEKSLKEIANLDMKKSFKKEKIEELKEIFYKINYDCVKPKEKRLEQINEKYFSNRLNDEIKDLEDFFNRTLKQKHRIIAQLNKAKERIESLEQKNYENTVKSNKIKEKSRDIDIKTETCEKEIRVRELKNDISIIQKKIEFYKTELGGLKRKIEKLEKMMGNLEKEEKIYEEKLKRFERNFEAESPKKELSVSGSIREELLLVEERVKKYENENKELENLENELKIIEEQAIKAQDDYESLIKVKTLKEEKLENKRKWLISLGTAFGLFLLTILRYD</sequence>
<organism evidence="2 3">
    <name type="scientific">Blepharisma stoltei</name>
    <dbReference type="NCBI Taxonomy" id="1481888"/>
    <lineage>
        <taxon>Eukaryota</taxon>
        <taxon>Sar</taxon>
        <taxon>Alveolata</taxon>
        <taxon>Ciliophora</taxon>
        <taxon>Postciliodesmatophora</taxon>
        <taxon>Heterotrichea</taxon>
        <taxon>Heterotrichida</taxon>
        <taxon>Blepharismidae</taxon>
        <taxon>Blepharisma</taxon>
    </lineage>
</organism>
<feature type="coiled-coil region" evidence="1">
    <location>
        <begin position="101"/>
        <end position="128"/>
    </location>
</feature>
<protein>
    <submittedName>
        <fullName evidence="2">Uncharacterized protein</fullName>
    </submittedName>
</protein>
<evidence type="ECO:0000256" key="1">
    <source>
        <dbReference type="SAM" id="Coils"/>
    </source>
</evidence>
<dbReference type="AlphaFoldDB" id="A0AAU9K345"/>
<dbReference type="Proteomes" id="UP001162131">
    <property type="component" value="Unassembled WGS sequence"/>
</dbReference>
<reference evidence="2" key="1">
    <citation type="submission" date="2021-09" db="EMBL/GenBank/DDBJ databases">
        <authorList>
            <consortium name="AG Swart"/>
            <person name="Singh M."/>
            <person name="Singh A."/>
            <person name="Seah K."/>
            <person name="Emmerich C."/>
        </authorList>
    </citation>
    <scope>NUCLEOTIDE SEQUENCE</scope>
    <source>
        <strain evidence="2">ATCC30299</strain>
    </source>
</reference>
<feature type="coiled-coil region" evidence="1">
    <location>
        <begin position="152"/>
        <end position="264"/>
    </location>
</feature>
<keyword evidence="3" id="KW-1185">Reference proteome</keyword>
<accession>A0AAU9K345</accession>
<gene>
    <name evidence="2" type="ORF">BSTOLATCC_MIC56939</name>
</gene>
<evidence type="ECO:0000313" key="3">
    <source>
        <dbReference type="Proteomes" id="UP001162131"/>
    </source>
</evidence>
<keyword evidence="1" id="KW-0175">Coiled coil</keyword>
<feature type="coiled-coil region" evidence="1">
    <location>
        <begin position="21"/>
        <end position="55"/>
    </location>
</feature>
<comment type="caution">
    <text evidence="2">The sequence shown here is derived from an EMBL/GenBank/DDBJ whole genome shotgun (WGS) entry which is preliminary data.</text>
</comment>
<evidence type="ECO:0000313" key="2">
    <source>
        <dbReference type="EMBL" id="CAG9332646.1"/>
    </source>
</evidence>